<reference evidence="7 8" key="1">
    <citation type="submission" date="2018-03" db="EMBL/GenBank/DDBJ databases">
        <title>Chitinolytic properties of Streptosporangium nondiastaticum TBG75A20.</title>
        <authorList>
            <person name="Gayathri V."/>
            <person name="Shiburaj S."/>
        </authorList>
    </citation>
    <scope>NUCLEOTIDE SEQUENCE [LARGE SCALE GENOMIC DNA]</scope>
    <source>
        <strain evidence="7 8">TBG75A20</strain>
    </source>
</reference>
<dbReference type="EMBL" id="PXWG01000420">
    <property type="protein sequence ID" value="PSJ23856.1"/>
    <property type="molecule type" value="Genomic_DNA"/>
</dbReference>
<dbReference type="InterPro" id="IPR035906">
    <property type="entry name" value="MetI-like_sf"/>
</dbReference>
<protein>
    <submittedName>
        <fullName evidence="7">Sulfate/thiosulfate transporter permease subunit</fullName>
    </submittedName>
</protein>
<dbReference type="GO" id="GO:0015419">
    <property type="term" value="F:ABC-type sulfate transporter activity"/>
    <property type="evidence" value="ECO:0007669"/>
    <property type="project" value="InterPro"/>
</dbReference>
<keyword evidence="3 6" id="KW-0812">Transmembrane</keyword>
<sequence length="71" mass="7918">MSSIAPPRLAQATREPAWVRWTLISVALVFLSLFLFLPLVSVFFEAFKKGWDVYVASITEADAVSAMKLTL</sequence>
<dbReference type="PANTHER" id="PTHR30406">
    <property type="entry name" value="SULFATE TRANSPORT SYSTEM PERMEASE PROTEIN"/>
    <property type="match status" value="1"/>
</dbReference>
<evidence type="ECO:0000256" key="2">
    <source>
        <dbReference type="ARBA" id="ARBA00022448"/>
    </source>
</evidence>
<dbReference type="InterPro" id="IPR005667">
    <property type="entry name" value="Sulph_transpt2"/>
</dbReference>
<evidence type="ECO:0000256" key="1">
    <source>
        <dbReference type="ARBA" id="ARBA00004141"/>
    </source>
</evidence>
<evidence type="ECO:0000256" key="4">
    <source>
        <dbReference type="ARBA" id="ARBA00022989"/>
    </source>
</evidence>
<dbReference type="Proteomes" id="UP000242427">
    <property type="component" value="Unassembled WGS sequence"/>
</dbReference>
<comment type="caution">
    <text evidence="7">The sequence shown here is derived from an EMBL/GenBank/DDBJ whole genome shotgun (WGS) entry which is preliminary data.</text>
</comment>
<dbReference type="SUPFAM" id="SSF161098">
    <property type="entry name" value="MetI-like"/>
    <property type="match status" value="1"/>
</dbReference>
<dbReference type="AlphaFoldDB" id="A0A9X7JHM9"/>
<name>A0A9X7JHM9_9ACTN</name>
<evidence type="ECO:0000313" key="7">
    <source>
        <dbReference type="EMBL" id="PSJ23856.1"/>
    </source>
</evidence>
<keyword evidence="2" id="KW-0813">Transport</keyword>
<keyword evidence="4 6" id="KW-1133">Transmembrane helix</keyword>
<evidence type="ECO:0000256" key="6">
    <source>
        <dbReference type="SAM" id="Phobius"/>
    </source>
</evidence>
<comment type="subcellular location">
    <subcellularLocation>
        <location evidence="1">Membrane</location>
        <topology evidence="1">Multi-pass membrane protein</topology>
    </subcellularLocation>
</comment>
<evidence type="ECO:0000256" key="5">
    <source>
        <dbReference type="ARBA" id="ARBA00023136"/>
    </source>
</evidence>
<dbReference type="GO" id="GO:0005886">
    <property type="term" value="C:plasma membrane"/>
    <property type="evidence" value="ECO:0007669"/>
    <property type="project" value="TreeGrafter"/>
</dbReference>
<feature type="transmembrane region" description="Helical" evidence="6">
    <location>
        <begin position="21"/>
        <end position="44"/>
    </location>
</feature>
<evidence type="ECO:0000313" key="8">
    <source>
        <dbReference type="Proteomes" id="UP000242427"/>
    </source>
</evidence>
<dbReference type="PANTHER" id="PTHR30406:SF1">
    <property type="entry name" value="SULFATE TRANSPORT SYSTEM PERMEASE PROTEIN CYSW"/>
    <property type="match status" value="1"/>
</dbReference>
<evidence type="ECO:0000256" key="3">
    <source>
        <dbReference type="ARBA" id="ARBA00022692"/>
    </source>
</evidence>
<keyword evidence="5 6" id="KW-0472">Membrane</keyword>
<proteinExistence type="predicted"/>
<feature type="non-terminal residue" evidence="7">
    <location>
        <position position="71"/>
    </location>
</feature>
<keyword evidence="8" id="KW-1185">Reference proteome</keyword>
<organism evidence="7 8">
    <name type="scientific">Streptosporangium nondiastaticum</name>
    <dbReference type="NCBI Taxonomy" id="35764"/>
    <lineage>
        <taxon>Bacteria</taxon>
        <taxon>Bacillati</taxon>
        <taxon>Actinomycetota</taxon>
        <taxon>Actinomycetes</taxon>
        <taxon>Streptosporangiales</taxon>
        <taxon>Streptosporangiaceae</taxon>
        <taxon>Streptosporangium</taxon>
    </lineage>
</organism>
<accession>A0A9X7JHM9</accession>
<gene>
    <name evidence="7" type="primary">cysW</name>
    <name evidence="7" type="ORF">B7P34_36520</name>
</gene>